<comment type="caution">
    <text evidence="1">The sequence shown here is derived from an EMBL/GenBank/DDBJ whole genome shotgun (WGS) entry which is preliminary data.</text>
</comment>
<name>A0A645DQV2_9ZZZZ</name>
<protein>
    <submittedName>
        <fullName evidence="1">Uncharacterized protein</fullName>
    </submittedName>
</protein>
<dbReference type="AlphaFoldDB" id="A0A645DQV2"/>
<gene>
    <name evidence="1" type="ORF">SDC9_138839</name>
</gene>
<dbReference type="EMBL" id="VSSQ01038732">
    <property type="protein sequence ID" value="MPM91707.1"/>
    <property type="molecule type" value="Genomic_DNA"/>
</dbReference>
<reference evidence="1" key="1">
    <citation type="submission" date="2019-08" db="EMBL/GenBank/DDBJ databases">
        <authorList>
            <person name="Kucharzyk K."/>
            <person name="Murdoch R.W."/>
            <person name="Higgins S."/>
            <person name="Loffler F."/>
        </authorList>
    </citation>
    <scope>NUCLEOTIDE SEQUENCE</scope>
</reference>
<accession>A0A645DQV2</accession>
<sequence length="88" mass="9825">MAEDGHLFIDIKGIHQADALKGGIRTGKIHVGMFDVHRSDVVRQEHHFITMQLIGIFVWQAGLFDLAHDVNNKVTCAHKGVNDVDILI</sequence>
<evidence type="ECO:0000313" key="1">
    <source>
        <dbReference type="EMBL" id="MPM91707.1"/>
    </source>
</evidence>
<organism evidence="1">
    <name type="scientific">bioreactor metagenome</name>
    <dbReference type="NCBI Taxonomy" id="1076179"/>
    <lineage>
        <taxon>unclassified sequences</taxon>
        <taxon>metagenomes</taxon>
        <taxon>ecological metagenomes</taxon>
    </lineage>
</organism>
<proteinExistence type="predicted"/>